<gene>
    <name evidence="2" type="ORF">E5288_WYG004421</name>
</gene>
<dbReference type="AlphaFoldDB" id="A0A6B0RXS7"/>
<organism evidence="2 3">
    <name type="scientific">Bos mutus</name>
    <name type="common">wild yak</name>
    <dbReference type="NCBI Taxonomy" id="72004"/>
    <lineage>
        <taxon>Eukaryota</taxon>
        <taxon>Metazoa</taxon>
        <taxon>Chordata</taxon>
        <taxon>Craniata</taxon>
        <taxon>Vertebrata</taxon>
        <taxon>Euteleostomi</taxon>
        <taxon>Mammalia</taxon>
        <taxon>Eutheria</taxon>
        <taxon>Laurasiatheria</taxon>
        <taxon>Artiodactyla</taxon>
        <taxon>Ruminantia</taxon>
        <taxon>Pecora</taxon>
        <taxon>Bovidae</taxon>
        <taxon>Bovinae</taxon>
        <taxon>Bos</taxon>
    </lineage>
</organism>
<evidence type="ECO:0000313" key="2">
    <source>
        <dbReference type="EMBL" id="MXQ92666.1"/>
    </source>
</evidence>
<reference evidence="2" key="1">
    <citation type="submission" date="2019-10" db="EMBL/GenBank/DDBJ databases">
        <title>The sequence and de novo assembly of the wild yak genome.</title>
        <authorList>
            <person name="Liu Y."/>
        </authorList>
    </citation>
    <scope>NUCLEOTIDE SEQUENCE [LARGE SCALE GENOMIC DNA]</scope>
    <source>
        <strain evidence="2">WY2019</strain>
    </source>
</reference>
<name>A0A6B0RXS7_9CETA</name>
<protein>
    <submittedName>
        <fullName evidence="2">Uncharacterized protein</fullName>
    </submittedName>
</protein>
<keyword evidence="3" id="KW-1185">Reference proteome</keyword>
<dbReference type="EMBL" id="VBQZ03000085">
    <property type="protein sequence ID" value="MXQ92666.1"/>
    <property type="molecule type" value="Genomic_DNA"/>
</dbReference>
<proteinExistence type="predicted"/>
<feature type="compositionally biased region" description="Basic and acidic residues" evidence="1">
    <location>
        <begin position="1"/>
        <end position="17"/>
    </location>
</feature>
<sequence length="103" mass="10470">MYLRFLREESQIRKAEGPEAAGAGPGLPRRNAGQGVEGPGGSGENAACVHQLGSDQLSRPGECLARGGNGSEDWGSGECGCAKALLDSAQNSQNPGSFSPKVA</sequence>
<comment type="caution">
    <text evidence="2">The sequence shown here is derived from an EMBL/GenBank/DDBJ whole genome shotgun (WGS) entry which is preliminary data.</text>
</comment>
<evidence type="ECO:0000256" key="1">
    <source>
        <dbReference type="SAM" id="MobiDB-lite"/>
    </source>
</evidence>
<accession>A0A6B0RXS7</accession>
<dbReference type="Proteomes" id="UP000322234">
    <property type="component" value="Unassembled WGS sequence"/>
</dbReference>
<feature type="region of interest" description="Disordered" evidence="1">
    <location>
        <begin position="1"/>
        <end position="52"/>
    </location>
</feature>
<evidence type="ECO:0000313" key="3">
    <source>
        <dbReference type="Proteomes" id="UP000322234"/>
    </source>
</evidence>